<feature type="compositionally biased region" description="Basic and acidic residues" evidence="10">
    <location>
        <begin position="123"/>
        <end position="140"/>
    </location>
</feature>
<keyword evidence="3" id="KW-0813">Transport</keyword>
<keyword evidence="13" id="KW-1185">Reference proteome</keyword>
<dbReference type="GO" id="GO:0015031">
    <property type="term" value="P:protein transport"/>
    <property type="evidence" value="ECO:0007669"/>
    <property type="project" value="UniProtKB-KW"/>
</dbReference>
<keyword evidence="5" id="KW-0256">Endoplasmic reticulum</keyword>
<comment type="subcellular location">
    <subcellularLocation>
        <location evidence="1">Endoplasmic reticulum membrane</location>
        <topology evidence="1">Single-pass type IV membrane protein</topology>
    </subcellularLocation>
</comment>
<keyword evidence="7" id="KW-0653">Protein transport</keyword>
<dbReference type="PANTHER" id="PTHR13050:SF7">
    <property type="entry name" value="VESICLE TRANSPORT PROTEIN USE1"/>
    <property type="match status" value="1"/>
</dbReference>
<comment type="caution">
    <text evidence="12">The sequence shown here is derived from an EMBL/GenBank/DDBJ whole genome shotgun (WGS) entry which is preliminary data.</text>
</comment>
<evidence type="ECO:0000256" key="4">
    <source>
        <dbReference type="ARBA" id="ARBA00022692"/>
    </source>
</evidence>
<sequence length="252" mass="28254">MINDEKFLKRHIARVETQISEFNFPKLSNEISNAEKERVSELQNKLNFTQKDSVTATETPESIEISEPETSTKPQEINVEAPSKVASVTAADPIQVGNSSVEKNFKSEEISNSAQRPRKRNVKKTDREELLGSRSVDETQTKKVDASNVQSILDLQKATQQDLADDLLNMAKALKSNTLLFGETLKKDNELVQEASEIVSKNYTNAQKSGGRLAKYNAKVWSTTGLNWMIVAVVIAVFSFLILFMKVVPKRY</sequence>
<dbReference type="PANTHER" id="PTHR13050">
    <property type="entry name" value="USE1-LIKE PROTEIN"/>
    <property type="match status" value="1"/>
</dbReference>
<evidence type="ECO:0000256" key="5">
    <source>
        <dbReference type="ARBA" id="ARBA00022824"/>
    </source>
</evidence>
<dbReference type="Proteomes" id="UP000187283">
    <property type="component" value="Unassembled WGS sequence"/>
</dbReference>
<dbReference type="Pfam" id="PF09753">
    <property type="entry name" value="Use1"/>
    <property type="match status" value="1"/>
</dbReference>
<organism evidence="12 13">
    <name type="scientific">Smittium culicis</name>
    <dbReference type="NCBI Taxonomy" id="133412"/>
    <lineage>
        <taxon>Eukaryota</taxon>
        <taxon>Fungi</taxon>
        <taxon>Fungi incertae sedis</taxon>
        <taxon>Zoopagomycota</taxon>
        <taxon>Kickxellomycotina</taxon>
        <taxon>Harpellomycetes</taxon>
        <taxon>Harpellales</taxon>
        <taxon>Legeriomycetaceae</taxon>
        <taxon>Smittium</taxon>
    </lineage>
</organism>
<keyword evidence="4 11" id="KW-0812">Transmembrane</keyword>
<dbReference type="GO" id="GO:0005484">
    <property type="term" value="F:SNAP receptor activity"/>
    <property type="evidence" value="ECO:0007669"/>
    <property type="project" value="TreeGrafter"/>
</dbReference>
<evidence type="ECO:0000256" key="10">
    <source>
        <dbReference type="SAM" id="MobiDB-lite"/>
    </source>
</evidence>
<evidence type="ECO:0000256" key="9">
    <source>
        <dbReference type="ARBA" id="ARBA00023136"/>
    </source>
</evidence>
<evidence type="ECO:0000256" key="2">
    <source>
        <dbReference type="ARBA" id="ARBA00007891"/>
    </source>
</evidence>
<comment type="similarity">
    <text evidence="2">Belongs to the USE1 family.</text>
</comment>
<name>A0A1R1Y396_9FUNG</name>
<gene>
    <name evidence="12" type="ORF">AYI70_g3612</name>
</gene>
<dbReference type="GO" id="GO:0031201">
    <property type="term" value="C:SNARE complex"/>
    <property type="evidence" value="ECO:0007669"/>
    <property type="project" value="TreeGrafter"/>
</dbReference>
<feature type="region of interest" description="Disordered" evidence="10">
    <location>
        <begin position="97"/>
        <end position="140"/>
    </location>
</feature>
<evidence type="ECO:0000256" key="8">
    <source>
        <dbReference type="ARBA" id="ARBA00022989"/>
    </source>
</evidence>
<dbReference type="STRING" id="133412.A0A1R1Y396"/>
<evidence type="ECO:0000256" key="7">
    <source>
        <dbReference type="ARBA" id="ARBA00022927"/>
    </source>
</evidence>
<dbReference type="GO" id="GO:0006890">
    <property type="term" value="P:retrograde vesicle-mediated transport, Golgi to endoplasmic reticulum"/>
    <property type="evidence" value="ECO:0007669"/>
    <property type="project" value="TreeGrafter"/>
</dbReference>
<keyword evidence="9 11" id="KW-0472">Membrane</keyword>
<dbReference type="InterPro" id="IPR019150">
    <property type="entry name" value="Vesicle_transport_protein_Use1"/>
</dbReference>
<dbReference type="EMBL" id="LSSN01001061">
    <property type="protein sequence ID" value="OMJ21206.1"/>
    <property type="molecule type" value="Genomic_DNA"/>
</dbReference>
<evidence type="ECO:0000256" key="3">
    <source>
        <dbReference type="ARBA" id="ARBA00022448"/>
    </source>
</evidence>
<protein>
    <submittedName>
        <fullName evidence="12">Vesicle transport protein USE1</fullName>
    </submittedName>
</protein>
<evidence type="ECO:0000313" key="13">
    <source>
        <dbReference type="Proteomes" id="UP000187283"/>
    </source>
</evidence>
<keyword evidence="6" id="KW-0931">ER-Golgi transport</keyword>
<evidence type="ECO:0000256" key="11">
    <source>
        <dbReference type="SAM" id="Phobius"/>
    </source>
</evidence>
<proteinExistence type="inferred from homology"/>
<feature type="region of interest" description="Disordered" evidence="10">
    <location>
        <begin position="50"/>
        <end position="77"/>
    </location>
</feature>
<dbReference type="AlphaFoldDB" id="A0A1R1Y396"/>
<feature type="transmembrane region" description="Helical" evidence="11">
    <location>
        <begin position="226"/>
        <end position="248"/>
    </location>
</feature>
<dbReference type="OrthoDB" id="4506189at2759"/>
<evidence type="ECO:0000256" key="6">
    <source>
        <dbReference type="ARBA" id="ARBA00022892"/>
    </source>
</evidence>
<dbReference type="GO" id="GO:0005789">
    <property type="term" value="C:endoplasmic reticulum membrane"/>
    <property type="evidence" value="ECO:0007669"/>
    <property type="project" value="UniProtKB-SubCell"/>
</dbReference>
<accession>A0A1R1Y396</accession>
<reference evidence="12 13" key="1">
    <citation type="submission" date="2017-01" db="EMBL/GenBank/DDBJ databases">
        <authorList>
            <person name="Mah S.A."/>
            <person name="Swanson W.J."/>
            <person name="Moy G.W."/>
            <person name="Vacquier V.D."/>
        </authorList>
    </citation>
    <scope>NUCLEOTIDE SEQUENCE [LARGE SCALE GENOMIC DNA]</scope>
    <source>
        <strain evidence="12 13">GSMNP</strain>
    </source>
</reference>
<evidence type="ECO:0000256" key="1">
    <source>
        <dbReference type="ARBA" id="ARBA00004163"/>
    </source>
</evidence>
<evidence type="ECO:0000313" key="12">
    <source>
        <dbReference type="EMBL" id="OMJ21206.1"/>
    </source>
</evidence>
<dbReference type="CDD" id="cd15860">
    <property type="entry name" value="SNARE_USE1"/>
    <property type="match status" value="1"/>
</dbReference>
<keyword evidence="8 11" id="KW-1133">Transmembrane helix</keyword>
<feature type="compositionally biased region" description="Low complexity" evidence="10">
    <location>
        <begin position="57"/>
        <end position="72"/>
    </location>
</feature>